<accession>A0AAE0G8K4</accession>
<name>A0AAE0G8K4_9CHLO</name>
<comment type="caution">
    <text evidence="1">The sequence shown here is derived from an EMBL/GenBank/DDBJ whole genome shotgun (WGS) entry which is preliminary data.</text>
</comment>
<dbReference type="EMBL" id="LGRX02008416">
    <property type="protein sequence ID" value="KAK3273551.1"/>
    <property type="molecule type" value="Genomic_DNA"/>
</dbReference>
<organism evidence="1 2">
    <name type="scientific">Cymbomonas tetramitiformis</name>
    <dbReference type="NCBI Taxonomy" id="36881"/>
    <lineage>
        <taxon>Eukaryota</taxon>
        <taxon>Viridiplantae</taxon>
        <taxon>Chlorophyta</taxon>
        <taxon>Pyramimonadophyceae</taxon>
        <taxon>Pyramimonadales</taxon>
        <taxon>Pyramimonadaceae</taxon>
        <taxon>Cymbomonas</taxon>
    </lineage>
</organism>
<evidence type="ECO:0000313" key="1">
    <source>
        <dbReference type="EMBL" id="KAK3273551.1"/>
    </source>
</evidence>
<protein>
    <submittedName>
        <fullName evidence="1">Uncharacterized protein</fullName>
    </submittedName>
</protein>
<sequence length="126" mass="14328">MLGGFSHATAKRPEKFGKSFTRQYDNINAGLVSAATIKATTSSHLVKCEKLVQPVAQWKTDDFCGELGSLFERIEARHSASDERKVERRKSAEPQEAIVQEEHAAKLFEQQERHREECRRRGFPAL</sequence>
<keyword evidence="2" id="KW-1185">Reference proteome</keyword>
<dbReference type="AlphaFoldDB" id="A0AAE0G8K4"/>
<evidence type="ECO:0000313" key="2">
    <source>
        <dbReference type="Proteomes" id="UP001190700"/>
    </source>
</evidence>
<proteinExistence type="predicted"/>
<gene>
    <name evidence="1" type="ORF">CYMTET_18212</name>
</gene>
<reference evidence="1 2" key="1">
    <citation type="journal article" date="2015" name="Genome Biol. Evol.">
        <title>Comparative Genomics of a Bacterivorous Green Alga Reveals Evolutionary Causalities and Consequences of Phago-Mixotrophic Mode of Nutrition.</title>
        <authorList>
            <person name="Burns J.A."/>
            <person name="Paasch A."/>
            <person name="Narechania A."/>
            <person name="Kim E."/>
        </authorList>
    </citation>
    <scope>NUCLEOTIDE SEQUENCE [LARGE SCALE GENOMIC DNA]</scope>
    <source>
        <strain evidence="1 2">PLY_AMNH</strain>
    </source>
</reference>
<dbReference type="Proteomes" id="UP001190700">
    <property type="component" value="Unassembled WGS sequence"/>
</dbReference>